<evidence type="ECO:0000256" key="5">
    <source>
        <dbReference type="ARBA" id="ARBA00022525"/>
    </source>
</evidence>
<keyword evidence="5" id="KW-0964">Secreted</keyword>
<evidence type="ECO:0000256" key="3">
    <source>
        <dbReference type="ARBA" id="ARBA00004613"/>
    </source>
</evidence>
<dbReference type="SMART" id="SM00155">
    <property type="entry name" value="PLDc"/>
    <property type="match status" value="2"/>
</dbReference>
<dbReference type="CDD" id="cd09140">
    <property type="entry name" value="PLDc_vPLD1_2_like_bac_1"/>
    <property type="match status" value="1"/>
</dbReference>
<feature type="domain" description="PLD phosphodiesterase" evidence="12">
    <location>
        <begin position="389"/>
        <end position="416"/>
    </location>
</feature>
<feature type="transmembrane region" description="Helical" evidence="11">
    <location>
        <begin position="693"/>
        <end position="715"/>
    </location>
</feature>
<feature type="transmembrane region" description="Helical" evidence="11">
    <location>
        <begin position="722"/>
        <end position="742"/>
    </location>
</feature>
<comment type="caution">
    <text evidence="13">The sequence shown here is derived from an EMBL/GenBank/DDBJ whole genome shotgun (WGS) entry which is preliminary data.</text>
</comment>
<feature type="transmembrane region" description="Helical" evidence="11">
    <location>
        <begin position="533"/>
        <end position="556"/>
    </location>
</feature>
<evidence type="ECO:0000256" key="8">
    <source>
        <dbReference type="ARBA" id="ARBA00023098"/>
    </source>
</evidence>
<dbReference type="Gene3D" id="3.30.870.10">
    <property type="entry name" value="Endonuclease Chain A"/>
    <property type="match status" value="2"/>
</dbReference>
<dbReference type="Pfam" id="PF13091">
    <property type="entry name" value="PLDc_2"/>
    <property type="match status" value="1"/>
</dbReference>
<comment type="function">
    <text evidence="2">Could be a virulence factor.</text>
</comment>
<evidence type="ECO:0000259" key="12">
    <source>
        <dbReference type="PROSITE" id="PS50035"/>
    </source>
</evidence>
<dbReference type="InterPro" id="IPR015679">
    <property type="entry name" value="PLipase_D_fam"/>
</dbReference>
<dbReference type="RefSeq" id="WP_379953749.1">
    <property type="nucleotide sequence ID" value="NZ_JAUYVI010000001.1"/>
</dbReference>
<evidence type="ECO:0000313" key="13">
    <source>
        <dbReference type="EMBL" id="MDQ7246366.1"/>
    </source>
</evidence>
<dbReference type="CDD" id="cd09143">
    <property type="entry name" value="PLDc_vPLD1_2_like_bac_2"/>
    <property type="match status" value="1"/>
</dbReference>
<evidence type="ECO:0000256" key="7">
    <source>
        <dbReference type="ARBA" id="ARBA00022801"/>
    </source>
</evidence>
<protein>
    <recommendedName>
        <fullName evidence="4">Phospholipase D</fullName>
    </recommendedName>
    <alternativeName>
        <fullName evidence="9">Choline phosphatase</fullName>
    </alternativeName>
</protein>
<dbReference type="InterPro" id="IPR001736">
    <property type="entry name" value="PLipase_D/transphosphatidylase"/>
</dbReference>
<dbReference type="PANTHER" id="PTHR18896">
    <property type="entry name" value="PHOSPHOLIPASE D"/>
    <property type="match status" value="1"/>
</dbReference>
<keyword evidence="11" id="KW-0472">Membrane</keyword>
<evidence type="ECO:0000256" key="10">
    <source>
        <dbReference type="SAM" id="MobiDB-lite"/>
    </source>
</evidence>
<dbReference type="SUPFAM" id="SSF56024">
    <property type="entry name" value="Phospholipase D/nuclease"/>
    <property type="match status" value="2"/>
</dbReference>
<evidence type="ECO:0000256" key="6">
    <source>
        <dbReference type="ARBA" id="ARBA00022737"/>
    </source>
</evidence>
<keyword evidence="11" id="KW-1133">Transmembrane helix</keyword>
<feature type="transmembrane region" description="Helical" evidence="11">
    <location>
        <begin position="654"/>
        <end position="673"/>
    </location>
</feature>
<comment type="subcellular location">
    <subcellularLocation>
        <location evidence="3">Secreted</location>
    </subcellularLocation>
</comment>
<feature type="domain" description="PLD phosphodiesterase" evidence="12">
    <location>
        <begin position="171"/>
        <end position="198"/>
    </location>
</feature>
<accession>A0ABU0YF80</accession>
<sequence length="751" mass="81967">MRARSEKPSNSNPSPAERAESPPNFWIAEDLQAGRDCWRLAKADRAAVLIDAESYFFALRAAMLKAERCIHIVGWDLDRRMPFPGCAEDVARLPQLGAAGDEAAEDGYPLRLGDFLGELVRRKPNLWIRILLWDFSLLYAASRDSIAAMAVALRWKTPRRLDLCLDDSIPIGAAHHQKLIVIDDALAFCGGMDLTLARWDDCAHTAGDERRCMLDGSPYAPVHDIQVMMEGPVAQSISEYVRSRWARTAYENIAAVENRPAQLWPDAVAADFGTVDVALARTEPAFADAPAITEIERLFVRMIREAEHTIYIENQYLTSELIAATLIETLKAKPALEAVIICSLTYPSWVEDAAMIAGRRSFMQRQHENGVGDRVRLLSPRNEAVDEAEQIKVHAKLMIIDDRYLRIGSANLCRRSMGTDTEFDVTIVGEDDATRAAIFGIRDRLLAEHCGTEAAEIAAAIAATDSLRAAIDKVNVGTSRRLEPINDDGSGEALSETLGALADPERPIDPLSLASLSAFTSDPKKKQFRKGPLFWLVVIALVLTGLAAVWTLTPLNGIADVKQWESLLTGIRGPWEVLAVIAVFVITGFFAFPLVVLIAGTTAVFGVWPGMLYAGLGAMASALATYSLGWWLGQRRLRHYFGPGVNRIKQSLKGRGIITVTTIRLIPAAPYSLVNLAAGALHIPPIDYFVGTLLGLAPGILVMSLLGGTIVDIIAHPTLGGIAMLVGLLIATILLSLGLQMITSRLRRLFG</sequence>
<name>A0ABU0YF80_9PROT</name>
<evidence type="ECO:0000256" key="2">
    <source>
        <dbReference type="ARBA" id="ARBA00003145"/>
    </source>
</evidence>
<keyword evidence="11" id="KW-0812">Transmembrane</keyword>
<evidence type="ECO:0000256" key="11">
    <source>
        <dbReference type="SAM" id="Phobius"/>
    </source>
</evidence>
<gene>
    <name evidence="13" type="ORF">Q8A70_01750</name>
</gene>
<proteinExistence type="predicted"/>
<evidence type="ECO:0000256" key="1">
    <source>
        <dbReference type="ARBA" id="ARBA00000798"/>
    </source>
</evidence>
<evidence type="ECO:0000313" key="14">
    <source>
        <dbReference type="Proteomes" id="UP001230156"/>
    </source>
</evidence>
<evidence type="ECO:0000256" key="9">
    <source>
        <dbReference type="ARBA" id="ARBA00029594"/>
    </source>
</evidence>
<keyword evidence="6" id="KW-0677">Repeat</keyword>
<feature type="region of interest" description="Disordered" evidence="10">
    <location>
        <begin position="1"/>
        <end position="23"/>
    </location>
</feature>
<comment type="catalytic activity">
    <reaction evidence="1">
        <text>a 1,2-diacyl-sn-glycero-3-phosphocholine + H2O = a 1,2-diacyl-sn-glycero-3-phosphate + choline + H(+)</text>
        <dbReference type="Rhea" id="RHEA:14445"/>
        <dbReference type="ChEBI" id="CHEBI:15354"/>
        <dbReference type="ChEBI" id="CHEBI:15377"/>
        <dbReference type="ChEBI" id="CHEBI:15378"/>
        <dbReference type="ChEBI" id="CHEBI:57643"/>
        <dbReference type="ChEBI" id="CHEBI:58608"/>
        <dbReference type="EC" id="3.1.4.4"/>
    </reaction>
</comment>
<keyword evidence="8" id="KW-0443">Lipid metabolism</keyword>
<feature type="transmembrane region" description="Helical" evidence="11">
    <location>
        <begin position="611"/>
        <end position="633"/>
    </location>
</feature>
<dbReference type="Pfam" id="PF09335">
    <property type="entry name" value="VTT_dom"/>
    <property type="match status" value="1"/>
</dbReference>
<dbReference type="PROSITE" id="PS50035">
    <property type="entry name" value="PLD"/>
    <property type="match status" value="2"/>
</dbReference>
<dbReference type="InterPro" id="IPR025202">
    <property type="entry name" value="PLD-like_dom"/>
</dbReference>
<feature type="transmembrane region" description="Helical" evidence="11">
    <location>
        <begin position="577"/>
        <end position="605"/>
    </location>
</feature>
<reference evidence="14" key="1">
    <citation type="submission" date="2023-08" db="EMBL/GenBank/DDBJ databases">
        <title>Rhodospirillaceae gen. nov., a novel taxon isolated from the Yangtze River Yuezi River estuary sludge.</title>
        <authorList>
            <person name="Ruan L."/>
        </authorList>
    </citation>
    <scope>NUCLEOTIDE SEQUENCE [LARGE SCALE GENOMIC DNA]</scope>
    <source>
        <strain evidence="14">R-7</strain>
    </source>
</reference>
<keyword evidence="14" id="KW-1185">Reference proteome</keyword>
<keyword evidence="7" id="KW-0378">Hydrolase</keyword>
<dbReference type="InterPro" id="IPR032816">
    <property type="entry name" value="VTT_dom"/>
</dbReference>
<dbReference type="Proteomes" id="UP001230156">
    <property type="component" value="Unassembled WGS sequence"/>
</dbReference>
<dbReference type="Pfam" id="PF00614">
    <property type="entry name" value="PLDc"/>
    <property type="match status" value="1"/>
</dbReference>
<organism evidence="13 14">
    <name type="scientific">Dongia sedimenti</name>
    <dbReference type="NCBI Taxonomy" id="3064282"/>
    <lineage>
        <taxon>Bacteria</taxon>
        <taxon>Pseudomonadati</taxon>
        <taxon>Pseudomonadota</taxon>
        <taxon>Alphaproteobacteria</taxon>
        <taxon>Rhodospirillales</taxon>
        <taxon>Dongiaceae</taxon>
        <taxon>Dongia</taxon>
    </lineage>
</organism>
<dbReference type="PANTHER" id="PTHR18896:SF76">
    <property type="entry name" value="PHOSPHOLIPASE"/>
    <property type="match status" value="1"/>
</dbReference>
<dbReference type="EMBL" id="JAUYVI010000001">
    <property type="protein sequence ID" value="MDQ7246366.1"/>
    <property type="molecule type" value="Genomic_DNA"/>
</dbReference>
<evidence type="ECO:0000256" key="4">
    <source>
        <dbReference type="ARBA" id="ARBA00018392"/>
    </source>
</evidence>